<protein>
    <submittedName>
        <fullName evidence="2">Uncharacterized protein</fullName>
    </submittedName>
</protein>
<reference evidence="2" key="1">
    <citation type="journal article" date="2023" name="Mol. Phylogenet. Evol.">
        <title>Genome-scale phylogeny and comparative genomics of the fungal order Sordariales.</title>
        <authorList>
            <person name="Hensen N."/>
            <person name="Bonometti L."/>
            <person name="Westerberg I."/>
            <person name="Brannstrom I.O."/>
            <person name="Guillou S."/>
            <person name="Cros-Aarteil S."/>
            <person name="Calhoun S."/>
            <person name="Haridas S."/>
            <person name="Kuo A."/>
            <person name="Mondo S."/>
            <person name="Pangilinan J."/>
            <person name="Riley R."/>
            <person name="LaButti K."/>
            <person name="Andreopoulos B."/>
            <person name="Lipzen A."/>
            <person name="Chen C."/>
            <person name="Yan M."/>
            <person name="Daum C."/>
            <person name="Ng V."/>
            <person name="Clum A."/>
            <person name="Steindorff A."/>
            <person name="Ohm R.A."/>
            <person name="Martin F."/>
            <person name="Silar P."/>
            <person name="Natvig D.O."/>
            <person name="Lalanne C."/>
            <person name="Gautier V."/>
            <person name="Ament-Velasquez S.L."/>
            <person name="Kruys A."/>
            <person name="Hutchinson M.I."/>
            <person name="Powell A.J."/>
            <person name="Barry K."/>
            <person name="Miller A.N."/>
            <person name="Grigoriev I.V."/>
            <person name="Debuchy R."/>
            <person name="Gladieux P."/>
            <person name="Hiltunen Thoren M."/>
            <person name="Johannesson H."/>
        </authorList>
    </citation>
    <scope>NUCLEOTIDE SEQUENCE</scope>
    <source>
        <strain evidence="2">CBS 315.58</strain>
    </source>
</reference>
<dbReference type="Proteomes" id="UP001303160">
    <property type="component" value="Unassembled WGS sequence"/>
</dbReference>
<feature type="region of interest" description="Disordered" evidence="1">
    <location>
        <begin position="1"/>
        <end position="23"/>
    </location>
</feature>
<evidence type="ECO:0000313" key="3">
    <source>
        <dbReference type="Proteomes" id="UP001303160"/>
    </source>
</evidence>
<organism evidence="2 3">
    <name type="scientific">Triangularia verruculosa</name>
    <dbReference type="NCBI Taxonomy" id="2587418"/>
    <lineage>
        <taxon>Eukaryota</taxon>
        <taxon>Fungi</taxon>
        <taxon>Dikarya</taxon>
        <taxon>Ascomycota</taxon>
        <taxon>Pezizomycotina</taxon>
        <taxon>Sordariomycetes</taxon>
        <taxon>Sordariomycetidae</taxon>
        <taxon>Sordariales</taxon>
        <taxon>Podosporaceae</taxon>
        <taxon>Triangularia</taxon>
    </lineage>
</organism>
<dbReference type="AlphaFoldDB" id="A0AAN7ATI8"/>
<name>A0AAN7ATI8_9PEZI</name>
<evidence type="ECO:0000256" key="1">
    <source>
        <dbReference type="SAM" id="MobiDB-lite"/>
    </source>
</evidence>
<evidence type="ECO:0000313" key="2">
    <source>
        <dbReference type="EMBL" id="KAK4200601.1"/>
    </source>
</evidence>
<keyword evidence="3" id="KW-1185">Reference proteome</keyword>
<proteinExistence type="predicted"/>
<accession>A0AAN7ATI8</accession>
<comment type="caution">
    <text evidence="2">The sequence shown here is derived from an EMBL/GenBank/DDBJ whole genome shotgun (WGS) entry which is preliminary data.</text>
</comment>
<feature type="compositionally biased region" description="Basic and acidic residues" evidence="1">
    <location>
        <begin position="8"/>
        <end position="23"/>
    </location>
</feature>
<reference evidence="2" key="2">
    <citation type="submission" date="2023-05" db="EMBL/GenBank/DDBJ databases">
        <authorList>
            <consortium name="Lawrence Berkeley National Laboratory"/>
            <person name="Steindorff A."/>
            <person name="Hensen N."/>
            <person name="Bonometti L."/>
            <person name="Westerberg I."/>
            <person name="Brannstrom I.O."/>
            <person name="Guillou S."/>
            <person name="Cros-Aarteil S."/>
            <person name="Calhoun S."/>
            <person name="Haridas S."/>
            <person name="Kuo A."/>
            <person name="Mondo S."/>
            <person name="Pangilinan J."/>
            <person name="Riley R."/>
            <person name="Labutti K."/>
            <person name="Andreopoulos B."/>
            <person name="Lipzen A."/>
            <person name="Chen C."/>
            <person name="Yanf M."/>
            <person name="Daum C."/>
            <person name="Ng V."/>
            <person name="Clum A."/>
            <person name="Ohm R."/>
            <person name="Martin F."/>
            <person name="Silar P."/>
            <person name="Natvig D."/>
            <person name="Lalanne C."/>
            <person name="Gautier V."/>
            <person name="Ament-Velasquez S.L."/>
            <person name="Kruys A."/>
            <person name="Hutchinson M.I."/>
            <person name="Powell A.J."/>
            <person name="Barry K."/>
            <person name="Miller A.N."/>
            <person name="Grigoriev I.V."/>
            <person name="Debuchy R."/>
            <person name="Gladieux P."/>
            <person name="Thoren M.H."/>
            <person name="Johannesson H."/>
        </authorList>
    </citation>
    <scope>NUCLEOTIDE SEQUENCE</scope>
    <source>
        <strain evidence="2">CBS 315.58</strain>
    </source>
</reference>
<dbReference type="EMBL" id="MU863917">
    <property type="protein sequence ID" value="KAK4200601.1"/>
    <property type="molecule type" value="Genomic_DNA"/>
</dbReference>
<sequence>MCPGQDSSTHHDGQVEDSDLNKLRTDMLKSQELAAMIRNSIDSLDSNAAVAESNNEPDNRSDPLIINPDDFPGIEHSGLGDTEDGEKLPDDATIDVGLAVRRARFDLGSYPWLFKKVVEVIAAITKGGTTVPWARNETISGFECAIRKTHNQVDVTFPLTRAEMEQLGQCGQPRGTEEFESGYGDLEREFGEFGNMISRDSDTRIEDFKNGSLRAMYIRNEHINEANDIVRSDEAMIRIIHSILGDIIHQYHTTDLGSVSAPVTAADSEN</sequence>
<feature type="region of interest" description="Disordered" evidence="1">
    <location>
        <begin position="48"/>
        <end position="88"/>
    </location>
</feature>
<gene>
    <name evidence="2" type="ORF">QBC40DRAFT_296429</name>
</gene>